<dbReference type="Proteomes" id="UP000534388">
    <property type="component" value="Unassembled WGS sequence"/>
</dbReference>
<dbReference type="RefSeq" id="WP_182166072.1">
    <property type="nucleotide sequence ID" value="NZ_JACEZT010000016.1"/>
</dbReference>
<reference evidence="1 2" key="1">
    <citation type="submission" date="2020-07" db="EMBL/GenBank/DDBJ databases">
        <title>Novel species isolated from subtropical streams in China.</title>
        <authorList>
            <person name="Lu H."/>
        </authorList>
    </citation>
    <scope>NUCLEOTIDE SEQUENCE [LARGE SCALE GENOMIC DNA]</scope>
    <source>
        <strain evidence="1 2">LX20W</strain>
    </source>
</reference>
<accession>A0A7W2EVQ4</accession>
<proteinExistence type="predicted"/>
<comment type="caution">
    <text evidence="1">The sequence shown here is derived from an EMBL/GenBank/DDBJ whole genome shotgun (WGS) entry which is preliminary data.</text>
</comment>
<organism evidence="1 2">
    <name type="scientific">Rugamonas brunnea</name>
    <dbReference type="NCBI Taxonomy" id="2758569"/>
    <lineage>
        <taxon>Bacteria</taxon>
        <taxon>Pseudomonadati</taxon>
        <taxon>Pseudomonadota</taxon>
        <taxon>Betaproteobacteria</taxon>
        <taxon>Burkholderiales</taxon>
        <taxon>Oxalobacteraceae</taxon>
        <taxon>Telluria group</taxon>
        <taxon>Rugamonas</taxon>
    </lineage>
</organism>
<gene>
    <name evidence="1" type="ORF">H3H37_20785</name>
</gene>
<keyword evidence="2" id="KW-1185">Reference proteome</keyword>
<sequence>MRSSFQLPIDIQSMHLTQGSREDLAAMPPEQVNTYVWFVAPIPVAGFDPLTCQVETTLGSTTVKFFRVESEQDDVIFQSSKNFVVVADEKGKPFVPTRNLTDNRGQYPCVAVEVRFPKRLDGDTSRLPGQPFTEQERERLDLLGPDPMPEKLAALMATNRAIREHRVNGAKTISASEVTALITAHRINDSRRVLAQTVSLVTTPDAFKNAAEDYFLGAAKESVSLALASLKRAHPAPPTTEDELQSLVLSTVDAVLVHHVETRRLIEPFWDGSRRINVDGKEIEVPRSPKGETEIQPTLHVFFQMALEPFGVHVIRESDEGSGSLDFRFSTTNSRSELISVAAEFKLAHHKEVKAGIKRQLPRYMDSIPCTHGVFVLMWFKDEKGKYFSEPKSQSLQETRSFVGSLAANPENANHKIASRVIDCSIRPSASNLR</sequence>
<dbReference type="EMBL" id="JACEZT010000016">
    <property type="protein sequence ID" value="MBA5639502.1"/>
    <property type="molecule type" value="Genomic_DNA"/>
</dbReference>
<evidence type="ECO:0000313" key="2">
    <source>
        <dbReference type="Proteomes" id="UP000534388"/>
    </source>
</evidence>
<protein>
    <submittedName>
        <fullName evidence="1">Uncharacterized protein</fullName>
    </submittedName>
</protein>
<evidence type="ECO:0000313" key="1">
    <source>
        <dbReference type="EMBL" id="MBA5639502.1"/>
    </source>
</evidence>
<dbReference type="AlphaFoldDB" id="A0A7W2EVQ4"/>
<name>A0A7W2EVQ4_9BURK</name>